<dbReference type="InterPro" id="IPR027385">
    <property type="entry name" value="Beta-barrel_OMP"/>
</dbReference>
<protein>
    <recommendedName>
        <fullName evidence="3">Outer membrane protein beta-barrel domain-containing protein</fullName>
    </recommendedName>
</protein>
<evidence type="ECO:0000259" key="3">
    <source>
        <dbReference type="Pfam" id="PF13505"/>
    </source>
</evidence>
<feature type="chain" id="PRO_5028385880" description="Outer membrane protein beta-barrel domain-containing protein" evidence="2">
    <location>
        <begin position="21"/>
        <end position="201"/>
    </location>
</feature>
<dbReference type="SUPFAM" id="SSF56935">
    <property type="entry name" value="Porins"/>
    <property type="match status" value="1"/>
</dbReference>
<evidence type="ECO:0000256" key="1">
    <source>
        <dbReference type="ARBA" id="ARBA00022729"/>
    </source>
</evidence>
<keyword evidence="1 2" id="KW-0732">Signal</keyword>
<proteinExistence type="predicted"/>
<gene>
    <name evidence="4" type="ORF">HELGO_WM10622</name>
</gene>
<organism evidence="4">
    <name type="scientific">uncultured Thiotrichaceae bacterium</name>
    <dbReference type="NCBI Taxonomy" id="298394"/>
    <lineage>
        <taxon>Bacteria</taxon>
        <taxon>Pseudomonadati</taxon>
        <taxon>Pseudomonadota</taxon>
        <taxon>Gammaproteobacteria</taxon>
        <taxon>Thiotrichales</taxon>
        <taxon>Thiotrichaceae</taxon>
        <taxon>environmental samples</taxon>
    </lineage>
</organism>
<sequence>MKYQGFATIAFACLFSNAFAGDISYKYIEGQISTHDLDGYDNAFGLNGSFAFTPNINAVGSYSSMGIDNNINSDDYDYSIFTIGLGYHTPIAETTDVFGDVRYVSHDFNASNGSAYATADIADGFGLNAGIRHMFNAKFEGEASINYTDIELDNNLANDISFSETDYSAVGRYHFTKQFSGSLGYSTADNTDLTTSLRMNF</sequence>
<reference evidence="4" key="1">
    <citation type="submission" date="2020-01" db="EMBL/GenBank/DDBJ databases">
        <authorList>
            <person name="Meier V. D."/>
            <person name="Meier V D."/>
        </authorList>
    </citation>
    <scope>NUCLEOTIDE SEQUENCE</scope>
    <source>
        <strain evidence="4">HLG_WM_MAG_07</strain>
    </source>
</reference>
<dbReference type="EMBL" id="CACVAY010000010">
    <property type="protein sequence ID" value="CAA6802040.1"/>
    <property type="molecule type" value="Genomic_DNA"/>
</dbReference>
<evidence type="ECO:0000256" key="2">
    <source>
        <dbReference type="SAM" id="SignalP"/>
    </source>
</evidence>
<feature type="signal peptide" evidence="2">
    <location>
        <begin position="1"/>
        <end position="20"/>
    </location>
</feature>
<dbReference type="AlphaFoldDB" id="A0A6S6RY58"/>
<name>A0A6S6RY58_9GAMM</name>
<dbReference type="Pfam" id="PF13505">
    <property type="entry name" value="OMP_b-brl"/>
    <property type="match status" value="1"/>
</dbReference>
<feature type="domain" description="Outer membrane protein beta-barrel" evidence="3">
    <location>
        <begin position="7"/>
        <end position="156"/>
    </location>
</feature>
<accession>A0A6S6RY58</accession>
<evidence type="ECO:0000313" key="4">
    <source>
        <dbReference type="EMBL" id="CAA6802040.1"/>
    </source>
</evidence>